<dbReference type="PANTHER" id="PTHR11017:SF589">
    <property type="entry name" value="ADP-RIBOSYL CYCLASE_CYCLIC ADP-RIBOSE HYDROLASE-RELATED"/>
    <property type="match status" value="1"/>
</dbReference>
<dbReference type="GO" id="GO:0043531">
    <property type="term" value="F:ADP binding"/>
    <property type="evidence" value="ECO:0007669"/>
    <property type="project" value="InterPro"/>
</dbReference>
<dbReference type="SUPFAM" id="SSF46785">
    <property type="entry name" value="Winged helix' DNA-binding domain"/>
    <property type="match status" value="1"/>
</dbReference>
<dbReference type="GO" id="GO:0051707">
    <property type="term" value="P:response to other organism"/>
    <property type="evidence" value="ECO:0007669"/>
    <property type="project" value="UniProtKB-ARBA"/>
</dbReference>
<evidence type="ECO:0000256" key="3">
    <source>
        <dbReference type="ARBA" id="ARBA00022737"/>
    </source>
</evidence>
<sequence>MAASSSSSSEILPKSWQVFINFRGAELRNSFISHLEGALALAGIKYYIDTKEVPSEDLSVLFERIEQSEIALSIFSSKYAESNWCLDELVKIMEQVKKEKLRIIPVFFNVKPEEVREQKGEFGLKLYGEGKRKRPNIPNWENALQSVPSKIGLNLSNYRNERELVEKIVDSIKRVLALIPLGSRVTEYLNGISKASGAKNVDRFSLSSYEFQCSSLDISVTNDDNGITPFQCPATIDELCKVGVEHLNEISTVSSTGNSSSRNIEQPPPHYGIEPRLKELEEKIQFDCIETKIVGIVGMPGIGKTTLAETLYRKWKHRFKRSKFIPNVSKESQRGLQKRLLVELLMDIHYKTGYSENEHEFCKDALLQKKVFVVIDDVSSKEQIKTLFGQWDWIKKGSKIVITSSDESLLKELVDDTYVVPRLNSTGSLLWFTNHAFGLDHAEGNFVKLSRHFLNYAKGNPLVLRAFGVELRGKDKAYWEQRIKTLKLISNKMIQDVLRRRYDELTERQKDIFLDIACFFESENASYVRCLVNSSIPDEIRDLQDKFLVNISCGRFEMHDILCTFAKELASQALTEVTRVHLRLWKYQDIIWLLNNKLEMENVRGIFLDMSEVPEEMIFDAKIFRMCNIRYLKIYNSVYPKEGEGIFKFDRFREFQLPLNKVSYLHWIKYPLDKLPSDFNPENLVNLELPYSSIKQVWEGVKETPKLKWANLSYSSKLTNLLGLSNAKNLERLNLEGCTSLLKLPKEMENMESLVFLNMRGCKSLTFLHRMNLSSLTILILSDCSKLEEFEVISENLEALYLDGTAIKGLPPTVRDLKRLAILNMKGCTELESLPECLGKQKALEELILSNCSKLESVPKAVKNMKKLRILLLDGTRIKDIPKINSLERLSLSRNIAMIHLQDSLSGFSNLKCVVMKNCENLRYLPSLPRSLEYLNVYGCERLETVENPLVFRGFFNVIQLEKIRSTFLFTNCNNLFQDAKESISSYAKWKCHRLALDCYQLGIVSGAFFNTCYPGFIVPSWFHYQAVGSVFEPRLKSHWCNNMLYGIALCAVVSFHENQDPIIDSFSVKCTLQFENEDGSRIRFDCDIGSLTKPGRIGADHVFIGYVPCSRLKDYYSIPIYHPTYVKVEFYLPDGCKSEVVDCGFRLMYAKPGKY</sequence>
<dbReference type="Gramene" id="fgenesh1_pm.C_scaffold_8000247">
    <property type="protein sequence ID" value="fgenesh1_pm.C_scaffold_8000247"/>
    <property type="gene ID" value="fgenesh1_pm.C_scaffold_8000247"/>
</dbReference>
<evidence type="ECO:0000256" key="7">
    <source>
        <dbReference type="ARBA" id="ARBA00047304"/>
    </source>
</evidence>
<dbReference type="HOGENOM" id="CLU_001561_0_3_1"/>
<dbReference type="FunFam" id="3.40.50.10140:FF:000007">
    <property type="entry name" value="Disease resistance protein (TIR-NBS-LRR class)"/>
    <property type="match status" value="1"/>
</dbReference>
<dbReference type="PANTHER" id="PTHR11017">
    <property type="entry name" value="LEUCINE-RICH REPEAT-CONTAINING PROTEIN"/>
    <property type="match status" value="1"/>
</dbReference>
<proteinExistence type="predicted"/>
<dbReference type="FunFam" id="3.80.10.10:FF:000386">
    <property type="entry name" value="Disease resistance protein RPS4"/>
    <property type="match status" value="1"/>
</dbReference>
<dbReference type="InterPro" id="IPR042197">
    <property type="entry name" value="Apaf_helical"/>
</dbReference>
<evidence type="ECO:0000256" key="4">
    <source>
        <dbReference type="ARBA" id="ARBA00022801"/>
    </source>
</evidence>
<dbReference type="InterPro" id="IPR027417">
    <property type="entry name" value="P-loop_NTPase"/>
</dbReference>
<dbReference type="PRINTS" id="PR00364">
    <property type="entry name" value="DISEASERSIST"/>
</dbReference>
<keyword evidence="2" id="KW-0433">Leucine-rich repeat</keyword>
<dbReference type="SUPFAM" id="SSF52540">
    <property type="entry name" value="P-loop containing nucleoside triphosphate hydrolases"/>
    <property type="match status" value="1"/>
</dbReference>
<dbReference type="Pfam" id="PF01582">
    <property type="entry name" value="TIR"/>
    <property type="match status" value="1"/>
</dbReference>
<evidence type="ECO:0000256" key="2">
    <source>
        <dbReference type="ARBA" id="ARBA00022614"/>
    </source>
</evidence>
<dbReference type="PROSITE" id="PS51450">
    <property type="entry name" value="LRR"/>
    <property type="match status" value="1"/>
</dbReference>
<organism evidence="11">
    <name type="scientific">Arabidopsis lyrata subsp. lyrata</name>
    <name type="common">Lyre-leaved rock-cress</name>
    <dbReference type="NCBI Taxonomy" id="81972"/>
    <lineage>
        <taxon>Eukaryota</taxon>
        <taxon>Viridiplantae</taxon>
        <taxon>Streptophyta</taxon>
        <taxon>Embryophyta</taxon>
        <taxon>Tracheophyta</taxon>
        <taxon>Spermatophyta</taxon>
        <taxon>Magnoliopsida</taxon>
        <taxon>eudicotyledons</taxon>
        <taxon>Gunneridae</taxon>
        <taxon>Pentapetalae</taxon>
        <taxon>rosids</taxon>
        <taxon>malvids</taxon>
        <taxon>Brassicales</taxon>
        <taxon>Brassicaceae</taxon>
        <taxon>Camelineae</taxon>
        <taxon>Arabidopsis</taxon>
    </lineage>
</organism>
<dbReference type="Pfam" id="PF07725">
    <property type="entry name" value="LRR_3"/>
    <property type="match status" value="1"/>
</dbReference>
<dbReference type="InterPro" id="IPR058192">
    <property type="entry name" value="WHD_ROQ1-like"/>
</dbReference>
<dbReference type="InterPro" id="IPR011713">
    <property type="entry name" value="Leu-rich_rpt_3"/>
</dbReference>
<feature type="domain" description="TIR" evidence="9">
    <location>
        <begin position="14"/>
        <end position="176"/>
    </location>
</feature>
<dbReference type="PROSITE" id="PS50104">
    <property type="entry name" value="TIR"/>
    <property type="match status" value="1"/>
</dbReference>
<keyword evidence="3" id="KW-0677">Repeat</keyword>
<dbReference type="SMART" id="SM00255">
    <property type="entry name" value="TIR"/>
    <property type="match status" value="1"/>
</dbReference>
<gene>
    <name evidence="10" type="ORF">ARALYDRAFT_330904</name>
</gene>
<dbReference type="Gene3D" id="3.40.50.300">
    <property type="entry name" value="P-loop containing nucleotide triphosphate hydrolases"/>
    <property type="match status" value="1"/>
</dbReference>
<keyword evidence="6" id="KW-0520">NAD</keyword>
<name>D7MLG0_ARALL</name>
<evidence type="ECO:0000259" key="9">
    <source>
        <dbReference type="PROSITE" id="PS50104"/>
    </source>
</evidence>
<dbReference type="Proteomes" id="UP000008694">
    <property type="component" value="Unassembled WGS sequence"/>
</dbReference>
<dbReference type="eggNOG" id="ENOG502SI7S">
    <property type="taxonomic scope" value="Eukaryota"/>
</dbReference>
<evidence type="ECO:0000256" key="8">
    <source>
        <dbReference type="SAM" id="MobiDB-lite"/>
    </source>
</evidence>
<dbReference type="SUPFAM" id="SSF52200">
    <property type="entry name" value="Toll/Interleukin receptor TIR domain"/>
    <property type="match status" value="1"/>
</dbReference>
<dbReference type="OrthoDB" id="1099686at2759"/>
<dbReference type="InterPro" id="IPR032675">
    <property type="entry name" value="LRR_dom_sf"/>
</dbReference>
<evidence type="ECO:0000313" key="11">
    <source>
        <dbReference type="Proteomes" id="UP000008694"/>
    </source>
</evidence>
<dbReference type="EMBL" id="GL348720">
    <property type="protein sequence ID" value="EFH41579.1"/>
    <property type="molecule type" value="Genomic_DNA"/>
</dbReference>
<dbReference type="GO" id="GO:0007165">
    <property type="term" value="P:signal transduction"/>
    <property type="evidence" value="ECO:0007669"/>
    <property type="project" value="InterPro"/>
</dbReference>
<dbReference type="EC" id="3.2.2.6" evidence="1"/>
<dbReference type="InterPro" id="IPR036390">
    <property type="entry name" value="WH_DNA-bd_sf"/>
</dbReference>
<dbReference type="SUPFAM" id="SSF52058">
    <property type="entry name" value="L domain-like"/>
    <property type="match status" value="1"/>
</dbReference>
<dbReference type="STRING" id="81972.D7MLG0"/>
<dbReference type="GO" id="GO:0061809">
    <property type="term" value="F:NAD+ nucleosidase activity, cyclic ADP-ribose generating"/>
    <property type="evidence" value="ECO:0007669"/>
    <property type="project" value="UniProtKB-EC"/>
</dbReference>
<dbReference type="InterPro" id="IPR045344">
    <property type="entry name" value="C-JID"/>
</dbReference>
<evidence type="ECO:0000256" key="6">
    <source>
        <dbReference type="ARBA" id="ARBA00023027"/>
    </source>
</evidence>
<dbReference type="Pfam" id="PF23282">
    <property type="entry name" value="WHD_ROQ1"/>
    <property type="match status" value="1"/>
</dbReference>
<dbReference type="Gene3D" id="3.80.10.10">
    <property type="entry name" value="Ribonuclease Inhibitor"/>
    <property type="match status" value="2"/>
</dbReference>
<protein>
    <recommendedName>
        <fullName evidence="1">ADP-ribosyl cyclase/cyclic ADP-ribose hydrolase</fullName>
        <ecNumber evidence="1">3.2.2.6</ecNumber>
    </recommendedName>
</protein>
<dbReference type="AlphaFoldDB" id="D7MLG0"/>
<dbReference type="InterPro" id="IPR035897">
    <property type="entry name" value="Toll_tir_struct_dom_sf"/>
</dbReference>
<dbReference type="GO" id="GO:0006952">
    <property type="term" value="P:defense response"/>
    <property type="evidence" value="ECO:0007669"/>
    <property type="project" value="UniProtKB-KW"/>
</dbReference>
<keyword evidence="11" id="KW-1185">Reference proteome</keyword>
<comment type="catalytic activity">
    <reaction evidence="7">
        <text>NAD(+) + H2O = ADP-D-ribose + nicotinamide + H(+)</text>
        <dbReference type="Rhea" id="RHEA:16301"/>
        <dbReference type="ChEBI" id="CHEBI:15377"/>
        <dbReference type="ChEBI" id="CHEBI:15378"/>
        <dbReference type="ChEBI" id="CHEBI:17154"/>
        <dbReference type="ChEBI" id="CHEBI:57540"/>
        <dbReference type="ChEBI" id="CHEBI:57967"/>
        <dbReference type="EC" id="3.2.2.6"/>
    </reaction>
    <physiologicalReaction direction="left-to-right" evidence="7">
        <dbReference type="Rhea" id="RHEA:16302"/>
    </physiologicalReaction>
</comment>
<evidence type="ECO:0000256" key="1">
    <source>
        <dbReference type="ARBA" id="ARBA00011982"/>
    </source>
</evidence>
<dbReference type="Gene3D" id="1.10.8.430">
    <property type="entry name" value="Helical domain of apoptotic protease-activating factors"/>
    <property type="match status" value="1"/>
</dbReference>
<dbReference type="Pfam" id="PF20160">
    <property type="entry name" value="C-JID"/>
    <property type="match status" value="1"/>
</dbReference>
<dbReference type="InterPro" id="IPR001611">
    <property type="entry name" value="Leu-rich_rpt"/>
</dbReference>
<dbReference type="FunFam" id="3.40.50.300:FF:001862">
    <property type="entry name" value="Disease resistance protein RPS4"/>
    <property type="match status" value="1"/>
</dbReference>
<evidence type="ECO:0000256" key="5">
    <source>
        <dbReference type="ARBA" id="ARBA00022821"/>
    </source>
</evidence>
<dbReference type="InterPro" id="IPR002182">
    <property type="entry name" value="NB-ARC"/>
</dbReference>
<dbReference type="Pfam" id="PF00931">
    <property type="entry name" value="NB-ARC"/>
    <property type="match status" value="1"/>
</dbReference>
<reference evidence="11" key="1">
    <citation type="journal article" date="2011" name="Nat. Genet.">
        <title>The Arabidopsis lyrata genome sequence and the basis of rapid genome size change.</title>
        <authorList>
            <person name="Hu T.T."/>
            <person name="Pattyn P."/>
            <person name="Bakker E.G."/>
            <person name="Cao J."/>
            <person name="Cheng J.-F."/>
            <person name="Clark R.M."/>
            <person name="Fahlgren N."/>
            <person name="Fawcett J.A."/>
            <person name="Grimwood J."/>
            <person name="Gundlach H."/>
            <person name="Haberer G."/>
            <person name="Hollister J.D."/>
            <person name="Ossowski S."/>
            <person name="Ottilar R.P."/>
            <person name="Salamov A.A."/>
            <person name="Schneeberger K."/>
            <person name="Spannagl M."/>
            <person name="Wang X."/>
            <person name="Yang L."/>
            <person name="Nasrallah M.E."/>
            <person name="Bergelson J."/>
            <person name="Carrington J.C."/>
            <person name="Gaut B.S."/>
            <person name="Schmutz J."/>
            <person name="Mayer K.F.X."/>
            <person name="Van de Peer Y."/>
            <person name="Grigoriev I.V."/>
            <person name="Nordborg M."/>
            <person name="Weigel D."/>
            <person name="Guo Y.-L."/>
        </authorList>
    </citation>
    <scope>NUCLEOTIDE SEQUENCE [LARGE SCALE GENOMIC DNA]</scope>
    <source>
        <strain evidence="11">cv. MN47</strain>
    </source>
</reference>
<feature type="region of interest" description="Disordered" evidence="8">
    <location>
        <begin position="253"/>
        <end position="272"/>
    </location>
</feature>
<evidence type="ECO:0000313" key="10">
    <source>
        <dbReference type="EMBL" id="EFH41579.1"/>
    </source>
</evidence>
<keyword evidence="5" id="KW-0611">Plant defense</keyword>
<accession>D7MLG0</accession>
<dbReference type="InterPro" id="IPR044974">
    <property type="entry name" value="Disease_R_plants"/>
</dbReference>
<keyword evidence="4" id="KW-0378">Hydrolase</keyword>
<dbReference type="Gene3D" id="3.40.50.10140">
    <property type="entry name" value="Toll/interleukin-1 receptor homology (TIR) domain"/>
    <property type="match status" value="1"/>
</dbReference>
<dbReference type="InterPro" id="IPR000157">
    <property type="entry name" value="TIR_dom"/>
</dbReference>
<dbReference type="KEGG" id="aly:9301394"/>